<evidence type="ECO:0000259" key="6">
    <source>
        <dbReference type="Pfam" id="PF01571"/>
    </source>
</evidence>
<dbReference type="PANTHER" id="PTHR43757">
    <property type="entry name" value="AMINOMETHYLTRANSFERASE"/>
    <property type="match status" value="1"/>
</dbReference>
<feature type="domain" description="GCVT N-terminal" evidence="6">
    <location>
        <begin position="17"/>
        <end position="264"/>
    </location>
</feature>
<evidence type="ECO:0000313" key="8">
    <source>
        <dbReference type="EMBL" id="MBV7257765.1"/>
    </source>
</evidence>
<dbReference type="RefSeq" id="WP_218446615.1">
    <property type="nucleotide sequence ID" value="NZ_JAGSPA010000005.1"/>
</dbReference>
<evidence type="ECO:0000256" key="1">
    <source>
        <dbReference type="ARBA" id="ARBA00012616"/>
    </source>
</evidence>
<evidence type="ECO:0000313" key="9">
    <source>
        <dbReference type="Proteomes" id="UP000722336"/>
    </source>
</evidence>
<evidence type="ECO:0000256" key="3">
    <source>
        <dbReference type="ARBA" id="ARBA00022679"/>
    </source>
</evidence>
<name>A0ABS6SH72_9SPHN</name>
<dbReference type="Pfam" id="PF08669">
    <property type="entry name" value="GCV_T_C"/>
    <property type="match status" value="1"/>
</dbReference>
<dbReference type="InterPro" id="IPR006223">
    <property type="entry name" value="GcvT"/>
</dbReference>
<protein>
    <recommendedName>
        <fullName evidence="1">aminomethyltransferase</fullName>
        <ecNumber evidence="1">2.1.2.10</ecNumber>
    </recommendedName>
    <alternativeName>
        <fullName evidence="4">Glycine cleavage system T protein</fullName>
    </alternativeName>
</protein>
<dbReference type="Proteomes" id="UP000722336">
    <property type="component" value="Unassembled WGS sequence"/>
</dbReference>
<evidence type="ECO:0000259" key="7">
    <source>
        <dbReference type="Pfam" id="PF08669"/>
    </source>
</evidence>
<dbReference type="InterPro" id="IPR006222">
    <property type="entry name" value="GCVT_N"/>
</dbReference>
<comment type="catalytic activity">
    <reaction evidence="5">
        <text>N(6)-[(R)-S(8)-aminomethyldihydrolipoyl]-L-lysyl-[protein] + (6S)-5,6,7,8-tetrahydrofolate = N(6)-[(R)-dihydrolipoyl]-L-lysyl-[protein] + (6R)-5,10-methylene-5,6,7,8-tetrahydrofolate + NH4(+)</text>
        <dbReference type="Rhea" id="RHEA:16945"/>
        <dbReference type="Rhea" id="RHEA-COMP:10475"/>
        <dbReference type="Rhea" id="RHEA-COMP:10492"/>
        <dbReference type="ChEBI" id="CHEBI:15636"/>
        <dbReference type="ChEBI" id="CHEBI:28938"/>
        <dbReference type="ChEBI" id="CHEBI:57453"/>
        <dbReference type="ChEBI" id="CHEBI:83100"/>
        <dbReference type="ChEBI" id="CHEBI:83143"/>
        <dbReference type="EC" id="2.1.2.10"/>
    </reaction>
</comment>
<dbReference type="NCBIfam" id="TIGR00528">
    <property type="entry name" value="gcvT"/>
    <property type="match status" value="1"/>
</dbReference>
<dbReference type="InterPro" id="IPR013977">
    <property type="entry name" value="GcvT_C"/>
</dbReference>
<dbReference type="EMBL" id="JAGSPA010000005">
    <property type="protein sequence ID" value="MBV7257765.1"/>
    <property type="molecule type" value="Genomic_DNA"/>
</dbReference>
<dbReference type="Pfam" id="PF01571">
    <property type="entry name" value="GCV_T"/>
    <property type="match status" value="1"/>
</dbReference>
<evidence type="ECO:0000256" key="4">
    <source>
        <dbReference type="ARBA" id="ARBA00031395"/>
    </source>
</evidence>
<reference evidence="8 9" key="1">
    <citation type="submission" date="2021-04" db="EMBL/GenBank/DDBJ databases">
        <authorList>
            <person name="Pira H."/>
            <person name="Risdian C."/>
            <person name="Wink J."/>
        </authorList>
    </citation>
    <scope>NUCLEOTIDE SEQUENCE [LARGE SCALE GENOMIC DNA]</scope>
    <source>
        <strain evidence="8 9">WHA3</strain>
    </source>
</reference>
<accession>A0ABS6SH72</accession>
<feature type="domain" description="Aminomethyltransferase C-terminal" evidence="7">
    <location>
        <begin position="288"/>
        <end position="364"/>
    </location>
</feature>
<dbReference type="NCBIfam" id="NF010093">
    <property type="entry name" value="PRK13579.1"/>
    <property type="match status" value="1"/>
</dbReference>
<evidence type="ECO:0000256" key="5">
    <source>
        <dbReference type="ARBA" id="ARBA00047665"/>
    </source>
</evidence>
<dbReference type="GO" id="GO:0004047">
    <property type="term" value="F:aminomethyltransferase activity"/>
    <property type="evidence" value="ECO:0007669"/>
    <property type="project" value="UniProtKB-EC"/>
</dbReference>
<proteinExistence type="predicted"/>
<dbReference type="EC" id="2.1.2.10" evidence="1"/>
<keyword evidence="9" id="KW-1185">Reference proteome</keyword>
<dbReference type="NCBIfam" id="NF001567">
    <property type="entry name" value="PRK00389.1"/>
    <property type="match status" value="1"/>
</dbReference>
<dbReference type="PIRSF" id="PIRSF006487">
    <property type="entry name" value="GcvT"/>
    <property type="match status" value="1"/>
</dbReference>
<dbReference type="PANTHER" id="PTHR43757:SF2">
    <property type="entry name" value="AMINOMETHYLTRANSFERASE, MITOCHONDRIAL"/>
    <property type="match status" value="1"/>
</dbReference>
<sequence length="370" mass="40489">MTDTETTKDVETLSLDALHRELGAKMVAFAGYSMPIQYGDGIMAEHLWTREKAGLFDVSHMGQLEIRGKNVAAELEAHMPGDFIGLKEGRLRYSMLLDDNGGIIDDLMVTRRADHFYLVVNGAVKNSDIAHLNRHLPAHIEVRERADLALLALQGPRAADVLERLGAEVGLITFMRGSEIRLRGVEMWISRSGYTGEDGFEISIPAKKVAGLARLLLKDKDVRPVGLGARDSLRMEAGMPLYGHDLSRMSTPIEAGLAFAVSKRRKMEGGFAGFDRIDRQIKDGTKVRRVGLKLEGKRPAREGAPVYAGERKTGVLTSGGFAPSVDAPIAMAYVANEDAADGTELDVEVRGKRLPATVVAMPFVPHKYVR</sequence>
<dbReference type="InterPro" id="IPR028896">
    <property type="entry name" value="GcvT/YgfZ/DmdA"/>
</dbReference>
<organism evidence="8 9">
    <name type="scientific">Pacificimonas pallii</name>
    <dbReference type="NCBI Taxonomy" id="2827236"/>
    <lineage>
        <taxon>Bacteria</taxon>
        <taxon>Pseudomonadati</taxon>
        <taxon>Pseudomonadota</taxon>
        <taxon>Alphaproteobacteria</taxon>
        <taxon>Sphingomonadales</taxon>
        <taxon>Sphingosinicellaceae</taxon>
        <taxon>Pacificimonas</taxon>
    </lineage>
</organism>
<gene>
    <name evidence="8" type="primary">gcvT</name>
    <name evidence="8" type="ORF">KCG44_13345</name>
</gene>
<keyword evidence="3 8" id="KW-0808">Transferase</keyword>
<keyword evidence="2" id="KW-0032">Aminotransferase</keyword>
<evidence type="ECO:0000256" key="2">
    <source>
        <dbReference type="ARBA" id="ARBA00022576"/>
    </source>
</evidence>
<comment type="caution">
    <text evidence="8">The sequence shown here is derived from an EMBL/GenBank/DDBJ whole genome shotgun (WGS) entry which is preliminary data.</text>
</comment>